<evidence type="ECO:0000313" key="2">
    <source>
        <dbReference type="EMBL" id="PPK93557.1"/>
    </source>
</evidence>
<dbReference type="InterPro" id="IPR036515">
    <property type="entry name" value="Transposase_17_sf"/>
</dbReference>
<dbReference type="InterPro" id="IPR002686">
    <property type="entry name" value="Transposase_17"/>
</dbReference>
<keyword evidence="3" id="KW-1185">Reference proteome</keyword>
<dbReference type="PANTHER" id="PTHR33360">
    <property type="entry name" value="TRANSPOSASE FOR INSERTION SEQUENCE ELEMENT IS200"/>
    <property type="match status" value="1"/>
</dbReference>
<dbReference type="SMART" id="SM01321">
    <property type="entry name" value="Y1_Tnp"/>
    <property type="match status" value="1"/>
</dbReference>
<dbReference type="NCBIfam" id="NF033573">
    <property type="entry name" value="transpos_IS200"/>
    <property type="match status" value="1"/>
</dbReference>
<dbReference type="AlphaFoldDB" id="A0A2S6IH74"/>
<dbReference type="GO" id="GO:0003677">
    <property type="term" value="F:DNA binding"/>
    <property type="evidence" value="ECO:0007669"/>
    <property type="project" value="InterPro"/>
</dbReference>
<dbReference type="Proteomes" id="UP000239002">
    <property type="component" value="Unassembled WGS sequence"/>
</dbReference>
<dbReference type="RefSeq" id="WP_104516017.1">
    <property type="nucleotide sequence ID" value="NZ_MQVW01000024.1"/>
</dbReference>
<dbReference type="PANTHER" id="PTHR33360:SF2">
    <property type="entry name" value="TRANSPOSASE FOR INSERTION SEQUENCE ELEMENT IS200"/>
    <property type="match status" value="1"/>
</dbReference>
<gene>
    <name evidence="2" type="ORF">LY01_02339</name>
</gene>
<comment type="caution">
    <text evidence="2">The sequence shown here is derived from an EMBL/GenBank/DDBJ whole genome shotgun (WGS) entry which is preliminary data.</text>
</comment>
<dbReference type="OrthoDB" id="9797997at2"/>
<dbReference type="EMBL" id="PTJE01000006">
    <property type="protein sequence ID" value="PPK93557.1"/>
    <property type="molecule type" value="Genomic_DNA"/>
</dbReference>
<dbReference type="GO" id="GO:0004803">
    <property type="term" value="F:transposase activity"/>
    <property type="evidence" value="ECO:0007669"/>
    <property type="project" value="InterPro"/>
</dbReference>
<dbReference type="Gene3D" id="3.30.70.1290">
    <property type="entry name" value="Transposase IS200-like"/>
    <property type="match status" value="1"/>
</dbReference>
<feature type="domain" description="Transposase IS200-like" evidence="1">
    <location>
        <begin position="5"/>
        <end position="119"/>
    </location>
</feature>
<protein>
    <submittedName>
        <fullName evidence="2">REP element-mobilizing transposase RayT</fullName>
    </submittedName>
</protein>
<evidence type="ECO:0000313" key="3">
    <source>
        <dbReference type="Proteomes" id="UP000239002"/>
    </source>
</evidence>
<sequence>MSKNNLQVYIHIVFCTKNRGVLISDTIEKKLYPFIWSVIEDNDCTPLMINGMPDHVHILLKMDSKVSLSDLMRFIKGKSSRFLNENYSFLNGFEWQRGYGAFSVSSSQVSQVADYVKNQKHHHVEGFIIENIEL</sequence>
<evidence type="ECO:0000259" key="1">
    <source>
        <dbReference type="SMART" id="SM01321"/>
    </source>
</evidence>
<name>A0A2S6IH74_9FLAO</name>
<accession>A0A2S6IH74</accession>
<dbReference type="Pfam" id="PF01797">
    <property type="entry name" value="Y1_Tnp"/>
    <property type="match status" value="1"/>
</dbReference>
<reference evidence="2 3" key="1">
    <citation type="submission" date="2018-02" db="EMBL/GenBank/DDBJ databases">
        <title>Genomic Encyclopedia of Archaeal and Bacterial Type Strains, Phase II (KMG-II): from individual species to whole genera.</title>
        <authorList>
            <person name="Goeker M."/>
        </authorList>
    </citation>
    <scope>NUCLEOTIDE SEQUENCE [LARGE SCALE GENOMIC DNA]</scope>
    <source>
        <strain evidence="2 3">DSM 16809</strain>
    </source>
</reference>
<dbReference type="SUPFAM" id="SSF143422">
    <property type="entry name" value="Transposase IS200-like"/>
    <property type="match status" value="1"/>
</dbReference>
<dbReference type="GO" id="GO:0006313">
    <property type="term" value="P:DNA transposition"/>
    <property type="evidence" value="ECO:0007669"/>
    <property type="project" value="InterPro"/>
</dbReference>
<proteinExistence type="predicted"/>
<organism evidence="2 3">
    <name type="scientific">Nonlabens xylanidelens</name>
    <dbReference type="NCBI Taxonomy" id="191564"/>
    <lineage>
        <taxon>Bacteria</taxon>
        <taxon>Pseudomonadati</taxon>
        <taxon>Bacteroidota</taxon>
        <taxon>Flavobacteriia</taxon>
        <taxon>Flavobacteriales</taxon>
        <taxon>Flavobacteriaceae</taxon>
        <taxon>Nonlabens</taxon>
    </lineage>
</organism>